<dbReference type="RefSeq" id="XP_068360451.1">
    <property type="nucleotide sequence ID" value="XM_068503831.1"/>
</dbReference>
<accession>A0A1J4K7Y5</accession>
<dbReference type="EMBL" id="MLAK01000701">
    <property type="protein sequence ID" value="OHT07315.1"/>
    <property type="molecule type" value="Genomic_DNA"/>
</dbReference>
<sequence>MSNIPLPMSTDNSMKTLYFPPPAQSPSVLVSVGMSYLSELDMAIPHESYSILEQTFTEVLDGKKTVFDAGRIFHSILGTTKPLDRIATILQTSDVPIPNFQVVPVSGPKMGYSNYGGCFENGYHQNAYRNKSCSNFYPQHGITIGSNSMIRKLTRSWTGYEDQRLLAALHRFGLDNWQLCANYVGNGRTRAQCSQRWVRGLDPSISRTRWSDEEESQLLKLVETYGTKSWTKIAHKIKTRSDVQCRYHYKLIKKMSNESQCSSSSENNVNLQNEEIQETVPDQKISISGSVPLLRINDPMPTIIRSFNPGLNSQMSSNSLLRNSNNDHVLLPSIDNILNISSPSHQLYDIPELNQTKNNMSLALSRSGNNSNNEFILPTMSKTLQNISEIPRVVENV</sequence>
<feature type="domain" description="HTH myb-type" evidence="7">
    <location>
        <begin position="149"/>
        <end position="197"/>
    </location>
</feature>
<dbReference type="InterPro" id="IPR051575">
    <property type="entry name" value="Myb-like_DNA-bd"/>
</dbReference>
<evidence type="ECO:0000313" key="9">
    <source>
        <dbReference type="Proteomes" id="UP000179807"/>
    </source>
</evidence>
<dbReference type="SUPFAM" id="SSF46689">
    <property type="entry name" value="Homeodomain-like"/>
    <property type="match status" value="2"/>
</dbReference>
<dbReference type="PANTHER" id="PTHR46621">
    <property type="entry name" value="SNRNA-ACTIVATING PROTEIN COMPLEX SUBUNIT 4"/>
    <property type="match status" value="1"/>
</dbReference>
<dbReference type="InterPro" id="IPR009057">
    <property type="entry name" value="Homeodomain-like_sf"/>
</dbReference>
<dbReference type="CDD" id="cd00167">
    <property type="entry name" value="SANT"/>
    <property type="match status" value="2"/>
</dbReference>
<dbReference type="Proteomes" id="UP000179807">
    <property type="component" value="Unassembled WGS sequence"/>
</dbReference>
<keyword evidence="1" id="KW-0805">Transcription regulation</keyword>
<reference evidence="8" key="1">
    <citation type="submission" date="2016-10" db="EMBL/GenBank/DDBJ databases">
        <authorList>
            <person name="Benchimol M."/>
            <person name="Almeida L.G."/>
            <person name="Vasconcelos A.T."/>
            <person name="Perreira-Neves A."/>
            <person name="Rosa I.A."/>
            <person name="Tasca T."/>
            <person name="Bogo M.R."/>
            <person name="de Souza W."/>
        </authorList>
    </citation>
    <scope>NUCLEOTIDE SEQUENCE [LARGE SCALE GENOMIC DNA]</scope>
    <source>
        <strain evidence="8">K</strain>
    </source>
</reference>
<protein>
    <submittedName>
        <fullName evidence="8">Myb-like DNA-binding domain containing protein</fullName>
    </submittedName>
</protein>
<dbReference type="OrthoDB" id="2143914at2759"/>
<keyword evidence="9" id="KW-1185">Reference proteome</keyword>
<feature type="domain" description="Myb-like" evidence="5">
    <location>
        <begin position="156"/>
        <end position="201"/>
    </location>
</feature>
<dbReference type="PROSITE" id="PS50090">
    <property type="entry name" value="MYB_LIKE"/>
    <property type="match status" value="2"/>
</dbReference>
<dbReference type="VEuPathDB" id="TrichDB:TRFO_24581"/>
<dbReference type="Pfam" id="PF00249">
    <property type="entry name" value="Myb_DNA-binding"/>
    <property type="match status" value="2"/>
</dbReference>
<keyword evidence="3" id="KW-0804">Transcription</keyword>
<keyword evidence="2" id="KW-0238">DNA-binding</keyword>
<evidence type="ECO:0000256" key="4">
    <source>
        <dbReference type="ARBA" id="ARBA00023242"/>
    </source>
</evidence>
<dbReference type="Gene3D" id="1.10.10.60">
    <property type="entry name" value="Homeodomain-like"/>
    <property type="match status" value="2"/>
</dbReference>
<feature type="domain" description="HTH myb-type" evidence="7">
    <location>
        <begin position="202"/>
        <end position="255"/>
    </location>
</feature>
<comment type="caution">
    <text evidence="8">The sequence shown here is derived from an EMBL/GenBank/DDBJ whole genome shotgun (WGS) entry which is preliminary data.</text>
</comment>
<dbReference type="PROSITE" id="PS51293">
    <property type="entry name" value="SANT"/>
    <property type="match status" value="1"/>
</dbReference>
<evidence type="ECO:0000256" key="1">
    <source>
        <dbReference type="ARBA" id="ARBA00023015"/>
    </source>
</evidence>
<evidence type="ECO:0000256" key="3">
    <source>
        <dbReference type="ARBA" id="ARBA00023163"/>
    </source>
</evidence>
<feature type="domain" description="SANT" evidence="6">
    <location>
        <begin position="205"/>
        <end position="257"/>
    </location>
</feature>
<dbReference type="GO" id="GO:0042795">
    <property type="term" value="P:snRNA transcription by RNA polymerase II"/>
    <property type="evidence" value="ECO:0007669"/>
    <property type="project" value="TreeGrafter"/>
</dbReference>
<evidence type="ECO:0000313" key="8">
    <source>
        <dbReference type="EMBL" id="OHT07315.1"/>
    </source>
</evidence>
<dbReference type="InterPro" id="IPR017884">
    <property type="entry name" value="SANT_dom"/>
</dbReference>
<gene>
    <name evidence="8" type="ORF">TRFO_24581</name>
</gene>
<proteinExistence type="predicted"/>
<dbReference type="GO" id="GO:0042796">
    <property type="term" value="P:snRNA transcription by RNA polymerase III"/>
    <property type="evidence" value="ECO:0007669"/>
    <property type="project" value="TreeGrafter"/>
</dbReference>
<feature type="domain" description="Myb-like" evidence="5">
    <location>
        <begin position="202"/>
        <end position="253"/>
    </location>
</feature>
<dbReference type="InterPro" id="IPR001005">
    <property type="entry name" value="SANT/Myb"/>
</dbReference>
<dbReference type="GeneID" id="94838535"/>
<dbReference type="SMART" id="SM00717">
    <property type="entry name" value="SANT"/>
    <property type="match status" value="2"/>
</dbReference>
<dbReference type="GO" id="GO:0019185">
    <property type="term" value="C:snRNA-activating protein complex"/>
    <property type="evidence" value="ECO:0007669"/>
    <property type="project" value="TreeGrafter"/>
</dbReference>
<evidence type="ECO:0000259" key="5">
    <source>
        <dbReference type="PROSITE" id="PS50090"/>
    </source>
</evidence>
<dbReference type="GO" id="GO:0001006">
    <property type="term" value="F:RNA polymerase III type 3 promoter sequence-specific DNA binding"/>
    <property type="evidence" value="ECO:0007669"/>
    <property type="project" value="TreeGrafter"/>
</dbReference>
<name>A0A1J4K7Y5_9EUKA</name>
<dbReference type="AlphaFoldDB" id="A0A1J4K7Y5"/>
<evidence type="ECO:0000256" key="2">
    <source>
        <dbReference type="ARBA" id="ARBA00023125"/>
    </source>
</evidence>
<dbReference type="PROSITE" id="PS51294">
    <property type="entry name" value="HTH_MYB"/>
    <property type="match status" value="2"/>
</dbReference>
<keyword evidence="4" id="KW-0539">Nucleus</keyword>
<evidence type="ECO:0000259" key="7">
    <source>
        <dbReference type="PROSITE" id="PS51294"/>
    </source>
</evidence>
<dbReference type="PANTHER" id="PTHR46621:SF1">
    <property type="entry name" value="SNRNA-ACTIVATING PROTEIN COMPLEX SUBUNIT 4"/>
    <property type="match status" value="1"/>
</dbReference>
<evidence type="ECO:0000259" key="6">
    <source>
        <dbReference type="PROSITE" id="PS51293"/>
    </source>
</evidence>
<organism evidence="8 9">
    <name type="scientific">Tritrichomonas foetus</name>
    <dbReference type="NCBI Taxonomy" id="1144522"/>
    <lineage>
        <taxon>Eukaryota</taxon>
        <taxon>Metamonada</taxon>
        <taxon>Parabasalia</taxon>
        <taxon>Tritrichomonadida</taxon>
        <taxon>Tritrichomonadidae</taxon>
        <taxon>Tritrichomonas</taxon>
    </lineage>
</organism>
<dbReference type="InterPro" id="IPR017930">
    <property type="entry name" value="Myb_dom"/>
</dbReference>
<dbReference type="GO" id="GO:0000978">
    <property type="term" value="F:RNA polymerase II cis-regulatory region sequence-specific DNA binding"/>
    <property type="evidence" value="ECO:0007669"/>
    <property type="project" value="TreeGrafter"/>
</dbReference>